<evidence type="ECO:0000313" key="1">
    <source>
        <dbReference type="EMBL" id="MDI3387307.1"/>
    </source>
</evidence>
<protein>
    <submittedName>
        <fullName evidence="1">Uncharacterized protein</fullName>
    </submittedName>
</protein>
<comment type="caution">
    <text evidence="1">The sequence shown here is derived from an EMBL/GenBank/DDBJ whole genome shotgun (WGS) entry which is preliminary data.</text>
</comment>
<evidence type="ECO:0000313" key="2">
    <source>
        <dbReference type="Proteomes" id="UP001224661"/>
    </source>
</evidence>
<dbReference type="Proteomes" id="UP001224661">
    <property type="component" value="Unassembled WGS sequence"/>
</dbReference>
<gene>
    <name evidence="1" type="ORF">QIS99_14010</name>
</gene>
<name>A0ABT6RSD7_9ACTN</name>
<keyword evidence="2" id="KW-1185">Reference proteome</keyword>
<sequence length="47" mass="5224">MRSYGCVVRMRRTDASYGCVRTGEDLGATVRTVSRTEAVLDRPGARF</sequence>
<accession>A0ABT6RSD7</accession>
<reference evidence="1 2" key="1">
    <citation type="submission" date="2023-05" db="EMBL/GenBank/DDBJ databases">
        <title>Draft genome sequence of Streptomyces sp. B-S-A8 isolated from a cave soil in Thailand.</title>
        <authorList>
            <person name="Chamroensaksri N."/>
            <person name="Muangham S."/>
        </authorList>
    </citation>
    <scope>NUCLEOTIDE SEQUENCE [LARGE SCALE GENOMIC DNA]</scope>
    <source>
        <strain evidence="1 2">B-S-A8</strain>
    </source>
</reference>
<organism evidence="1 2">
    <name type="scientific">Streptomyces solicavernae</name>
    <dbReference type="NCBI Taxonomy" id="3043614"/>
    <lineage>
        <taxon>Bacteria</taxon>
        <taxon>Bacillati</taxon>
        <taxon>Actinomycetota</taxon>
        <taxon>Actinomycetes</taxon>
        <taxon>Kitasatosporales</taxon>
        <taxon>Streptomycetaceae</taxon>
        <taxon>Streptomyces</taxon>
    </lineage>
</organism>
<dbReference type="EMBL" id="JASCIR010000009">
    <property type="protein sequence ID" value="MDI3387307.1"/>
    <property type="molecule type" value="Genomic_DNA"/>
</dbReference>
<proteinExistence type="predicted"/>
<dbReference type="RefSeq" id="WP_282513585.1">
    <property type="nucleotide sequence ID" value="NZ_JASCIR010000009.1"/>
</dbReference>